<dbReference type="InterPro" id="IPR003749">
    <property type="entry name" value="ThiS/MoaD-like"/>
</dbReference>
<dbReference type="Pfam" id="PF02597">
    <property type="entry name" value="ThiS"/>
    <property type="match status" value="1"/>
</dbReference>
<evidence type="ECO:0000313" key="2">
    <source>
        <dbReference type="Proteomes" id="UP001594351"/>
    </source>
</evidence>
<dbReference type="SUPFAM" id="SSF54285">
    <property type="entry name" value="MoaD/ThiS"/>
    <property type="match status" value="1"/>
</dbReference>
<comment type="caution">
    <text evidence="1">The sequence shown here is derived from an EMBL/GenBank/DDBJ whole genome shotgun (WGS) entry which is preliminary data.</text>
</comment>
<reference evidence="1 2" key="1">
    <citation type="submission" date="2024-09" db="EMBL/GenBank/DDBJ databases">
        <title>Laminarin stimulates single cell rates of sulfate reduction while oxygen inhibits transcriptomic activity in coastal marine sediment.</title>
        <authorList>
            <person name="Lindsay M."/>
            <person name="Orcutt B."/>
            <person name="Emerson D."/>
            <person name="Stepanauskas R."/>
            <person name="D'Angelo T."/>
        </authorList>
    </citation>
    <scope>NUCLEOTIDE SEQUENCE [LARGE SCALE GENOMIC DNA]</scope>
    <source>
        <strain evidence="1">SAG AM-311-K15</strain>
    </source>
</reference>
<keyword evidence="2" id="KW-1185">Reference proteome</keyword>
<dbReference type="Gene3D" id="3.10.20.30">
    <property type="match status" value="1"/>
</dbReference>
<feature type="non-terminal residue" evidence="1">
    <location>
        <position position="1"/>
    </location>
</feature>
<evidence type="ECO:0000313" key="1">
    <source>
        <dbReference type="EMBL" id="MFC1850111.1"/>
    </source>
</evidence>
<dbReference type="Proteomes" id="UP001594351">
    <property type="component" value="Unassembled WGS sequence"/>
</dbReference>
<proteinExistence type="predicted"/>
<name>A0ABV6YVI3_UNCC1</name>
<gene>
    <name evidence="1" type="ORF">ACFL27_07970</name>
</gene>
<organism evidence="1 2">
    <name type="scientific">candidate division CSSED10-310 bacterium</name>
    <dbReference type="NCBI Taxonomy" id="2855610"/>
    <lineage>
        <taxon>Bacteria</taxon>
        <taxon>Bacteria division CSSED10-310</taxon>
    </lineage>
</organism>
<protein>
    <submittedName>
        <fullName evidence="1">MoaD/ThiS family protein</fullName>
    </submittedName>
</protein>
<dbReference type="InterPro" id="IPR012675">
    <property type="entry name" value="Beta-grasp_dom_sf"/>
</dbReference>
<dbReference type="InterPro" id="IPR016155">
    <property type="entry name" value="Mopterin_synth/thiamin_S_b"/>
</dbReference>
<accession>A0ABV6YVI3</accession>
<dbReference type="EMBL" id="JBHPBY010000077">
    <property type="protein sequence ID" value="MFC1850111.1"/>
    <property type="molecule type" value="Genomic_DNA"/>
</dbReference>
<sequence>MMKIKVSFARILKIEGVENGSSVELEEGMSIKEFLSQHKMPREHQQFLVPIVNKKTTKLSYILQDLDELELYLPVGGG</sequence>